<organism evidence="2">
    <name type="scientific">Trypanosoma vivax (strain Y486)</name>
    <dbReference type="NCBI Taxonomy" id="1055687"/>
    <lineage>
        <taxon>Eukaryota</taxon>
        <taxon>Discoba</taxon>
        <taxon>Euglenozoa</taxon>
        <taxon>Kinetoplastea</taxon>
        <taxon>Metakinetoplastina</taxon>
        <taxon>Trypanosomatida</taxon>
        <taxon>Trypanosomatidae</taxon>
        <taxon>Trypanosoma</taxon>
        <taxon>Duttonella</taxon>
    </lineage>
</organism>
<feature type="non-terminal residue" evidence="2">
    <location>
        <position position="1"/>
    </location>
</feature>
<dbReference type="EMBL" id="HE573023">
    <property type="protein sequence ID" value="CCC49209.1"/>
    <property type="molecule type" value="Genomic_DNA"/>
</dbReference>
<sequence>RRRQAFGHILHALGIPAADISRVLANVYFVPDEFSPGSKRREDALSAGVTGKGEEGGGAIAQHLLMPKPASRDTAMSAVFNQFPEAIAALEGSEERMKTIRRRNATQKITVDCATTNGPGEGKERVKDRQGRSTLDGVEGSPPSAIPSFSLPSRAVQSGDILTVREDFDPVLTELEVAVGMKLGSRHVLFTSAVDILAAAVSTEKAVKSDKGISGAPISSSSPPEPTVAVTIEKENAASPSRQQAPKQRTSQDSNTGRRRPTVDEAEIVTVFGKDRKAPYQERQEGGREINKGNAEARSTYDGRQNKQQHVHSRRGRYHGQQQQQRQRQREREPSDGGAS</sequence>
<evidence type="ECO:0000256" key="1">
    <source>
        <dbReference type="SAM" id="MobiDB-lite"/>
    </source>
</evidence>
<dbReference type="AlphaFoldDB" id="G0TZ06"/>
<protein>
    <submittedName>
        <fullName evidence="2">Uncharacterized protein</fullName>
    </submittedName>
</protein>
<feature type="compositionally biased region" description="Polar residues" evidence="1">
    <location>
        <begin position="238"/>
        <end position="255"/>
    </location>
</feature>
<gene>
    <name evidence="2" type="ORF">TVY486_0705352</name>
</gene>
<proteinExistence type="predicted"/>
<feature type="compositionally biased region" description="Basic and acidic residues" evidence="1">
    <location>
        <begin position="121"/>
        <end position="131"/>
    </location>
</feature>
<feature type="compositionally biased region" description="Basic residues" evidence="1">
    <location>
        <begin position="307"/>
        <end position="318"/>
    </location>
</feature>
<feature type="region of interest" description="Disordered" evidence="1">
    <location>
        <begin position="205"/>
        <end position="340"/>
    </location>
</feature>
<reference evidence="2" key="1">
    <citation type="journal article" date="2012" name="Proc. Natl. Acad. Sci. U.S.A.">
        <title>Antigenic diversity is generated by distinct evolutionary mechanisms in African trypanosome species.</title>
        <authorList>
            <person name="Jackson A.P."/>
            <person name="Berry A."/>
            <person name="Aslett M."/>
            <person name="Allison H.C."/>
            <person name="Burton P."/>
            <person name="Vavrova-Anderson J."/>
            <person name="Brown R."/>
            <person name="Browne H."/>
            <person name="Corton N."/>
            <person name="Hauser H."/>
            <person name="Gamble J."/>
            <person name="Gilderthorp R."/>
            <person name="Marcello L."/>
            <person name="McQuillan J."/>
            <person name="Otto T.D."/>
            <person name="Quail M.A."/>
            <person name="Sanders M.J."/>
            <person name="van Tonder A."/>
            <person name="Ginger M.L."/>
            <person name="Field M.C."/>
            <person name="Barry J.D."/>
            <person name="Hertz-Fowler C."/>
            <person name="Berriman M."/>
        </authorList>
    </citation>
    <scope>NUCLEOTIDE SEQUENCE</scope>
    <source>
        <strain evidence="2">Y486</strain>
    </source>
</reference>
<accession>G0TZ06</accession>
<evidence type="ECO:0000313" key="2">
    <source>
        <dbReference type="EMBL" id="CCC49209.1"/>
    </source>
</evidence>
<dbReference type="VEuPathDB" id="TriTrypDB:TvY486_0705352"/>
<feature type="compositionally biased region" description="Basic and acidic residues" evidence="1">
    <location>
        <begin position="273"/>
        <end position="291"/>
    </location>
</feature>
<feature type="compositionally biased region" description="Basic and acidic residues" evidence="1">
    <location>
        <begin position="328"/>
        <end position="340"/>
    </location>
</feature>
<name>G0TZ06_TRYVY</name>
<feature type="region of interest" description="Disordered" evidence="1">
    <location>
        <begin position="115"/>
        <end position="145"/>
    </location>
</feature>